<proteinExistence type="predicted"/>
<reference evidence="1 2" key="1">
    <citation type="submission" date="2018-11" db="EMBL/GenBank/DDBJ databases">
        <authorList>
            <consortium name="Pathogen Informatics"/>
        </authorList>
    </citation>
    <scope>NUCLEOTIDE SEQUENCE [LARGE SCALE GENOMIC DNA]</scope>
</reference>
<protein>
    <submittedName>
        <fullName evidence="1">Uncharacterized protein</fullName>
    </submittedName>
</protein>
<name>A0A3P7JLP8_STRVU</name>
<sequence>METVSCLEAAGRINYPIALQEKKSGKRQRKWHTHGGEVPSQNVGGIEFVVHPSVVHFVDSHEFLPRQAILRPSLCIRKPSLSVTAILQHQQLATLS</sequence>
<evidence type="ECO:0000313" key="2">
    <source>
        <dbReference type="Proteomes" id="UP000270094"/>
    </source>
</evidence>
<organism evidence="1 2">
    <name type="scientific">Strongylus vulgaris</name>
    <name type="common">Blood worm</name>
    <dbReference type="NCBI Taxonomy" id="40348"/>
    <lineage>
        <taxon>Eukaryota</taxon>
        <taxon>Metazoa</taxon>
        <taxon>Ecdysozoa</taxon>
        <taxon>Nematoda</taxon>
        <taxon>Chromadorea</taxon>
        <taxon>Rhabditida</taxon>
        <taxon>Rhabditina</taxon>
        <taxon>Rhabditomorpha</taxon>
        <taxon>Strongyloidea</taxon>
        <taxon>Strongylidae</taxon>
        <taxon>Strongylus</taxon>
    </lineage>
</organism>
<keyword evidence="2" id="KW-1185">Reference proteome</keyword>
<dbReference type="Proteomes" id="UP000270094">
    <property type="component" value="Unassembled WGS sequence"/>
</dbReference>
<gene>
    <name evidence="1" type="ORF">SVUK_LOCUS12095</name>
</gene>
<accession>A0A3P7JLP8</accession>
<dbReference type="EMBL" id="UYYB01098424">
    <property type="protein sequence ID" value="VDM77097.1"/>
    <property type="molecule type" value="Genomic_DNA"/>
</dbReference>
<evidence type="ECO:0000313" key="1">
    <source>
        <dbReference type="EMBL" id="VDM77097.1"/>
    </source>
</evidence>
<dbReference type="AlphaFoldDB" id="A0A3P7JLP8"/>